<sequence>MHILTAAQTEQDSNQAACYESRAIKAYFAMKKPRERRKEQRITTLCPIFQAEVSAAAASLLSSELGASAAAATLLSSELGASAATAAWIDSGSIRFSSSAACASPPLGRPSLSSSAVSSCSVATEACTVACGDPIVSPAAAALAGSPATTFSASWSTSSSPSLPSASRLSRSLRDLRRLTSAWSTSAAAATGTSAAFAFSSAAASGAAASSATRGASPLTLRSPGFVAHAPMAKRDVATLATLEPVNLPL</sequence>
<evidence type="ECO:0000313" key="1">
    <source>
        <dbReference type="EMBL" id="ACN37108.1"/>
    </source>
</evidence>
<proteinExistence type="evidence at transcript level"/>
<dbReference type="EMBL" id="BT070211">
    <property type="protein sequence ID" value="ACN37108.1"/>
    <property type="molecule type" value="mRNA"/>
</dbReference>
<organism evidence="1">
    <name type="scientific">Zea mays</name>
    <name type="common">Maize</name>
    <dbReference type="NCBI Taxonomy" id="4577"/>
    <lineage>
        <taxon>Eukaryota</taxon>
        <taxon>Viridiplantae</taxon>
        <taxon>Streptophyta</taxon>
        <taxon>Embryophyta</taxon>
        <taxon>Tracheophyta</taxon>
        <taxon>Spermatophyta</taxon>
        <taxon>Magnoliopsida</taxon>
        <taxon>Liliopsida</taxon>
        <taxon>Poales</taxon>
        <taxon>Poaceae</taxon>
        <taxon>PACMAD clade</taxon>
        <taxon>Panicoideae</taxon>
        <taxon>Andropogonodae</taxon>
        <taxon>Andropogoneae</taxon>
        <taxon>Tripsacinae</taxon>
        <taxon>Zea</taxon>
    </lineage>
</organism>
<accession>C0PPJ2</accession>
<reference evidence="1" key="1">
    <citation type="journal article" date="2009" name="PLoS Genet.">
        <title>Sequencing, mapping, and analysis of 27,455 maize full-length cDNAs.</title>
        <authorList>
            <person name="Soderlund C."/>
            <person name="Descour A."/>
            <person name="Kudrna D."/>
            <person name="Bomhoff M."/>
            <person name="Boyd L."/>
            <person name="Currie J."/>
            <person name="Angelova A."/>
            <person name="Collura K."/>
            <person name="Wissotski M."/>
            <person name="Ashley E."/>
            <person name="Morrow D."/>
            <person name="Fernandes J."/>
            <person name="Walbot V."/>
            <person name="Yu Y."/>
        </authorList>
    </citation>
    <scope>NUCLEOTIDE SEQUENCE</scope>
    <source>
        <strain evidence="1">B73</strain>
    </source>
</reference>
<dbReference type="AlphaFoldDB" id="C0PPJ2"/>
<name>C0PPJ2_MAIZE</name>
<reference evidence="1" key="2">
    <citation type="submission" date="2012-06" db="EMBL/GenBank/DDBJ databases">
        <authorList>
            <person name="Yu Y."/>
            <person name="Currie J."/>
            <person name="Lomeli R."/>
            <person name="Angelova A."/>
            <person name="Collura K."/>
            <person name="Wissotski M."/>
            <person name="Campos D."/>
            <person name="Kudrna D."/>
            <person name="Golser W."/>
            <person name="Ashely E."/>
            <person name="Descour A."/>
            <person name="Fernandes J."/>
            <person name="Soderlund C."/>
            <person name="Walbot V."/>
        </authorList>
    </citation>
    <scope>NUCLEOTIDE SEQUENCE</scope>
    <source>
        <strain evidence="1">B73</strain>
    </source>
</reference>
<protein>
    <submittedName>
        <fullName evidence="1">Uncharacterized protein</fullName>
    </submittedName>
</protein>